<evidence type="ECO:0000313" key="2">
    <source>
        <dbReference type="EMBL" id="GKU96500.1"/>
    </source>
</evidence>
<dbReference type="AlphaFoldDB" id="A0AAV5IBS7"/>
<proteinExistence type="predicted"/>
<gene>
    <name evidence="2" type="ORF">SLEP1_g9728</name>
</gene>
<feature type="region of interest" description="Disordered" evidence="1">
    <location>
        <begin position="1"/>
        <end position="35"/>
    </location>
</feature>
<name>A0AAV5IBS7_9ROSI</name>
<dbReference type="EMBL" id="BPVZ01000010">
    <property type="protein sequence ID" value="GKU96500.1"/>
    <property type="molecule type" value="Genomic_DNA"/>
</dbReference>
<organism evidence="2 3">
    <name type="scientific">Rubroshorea leprosula</name>
    <dbReference type="NCBI Taxonomy" id="152421"/>
    <lineage>
        <taxon>Eukaryota</taxon>
        <taxon>Viridiplantae</taxon>
        <taxon>Streptophyta</taxon>
        <taxon>Embryophyta</taxon>
        <taxon>Tracheophyta</taxon>
        <taxon>Spermatophyta</taxon>
        <taxon>Magnoliopsida</taxon>
        <taxon>eudicotyledons</taxon>
        <taxon>Gunneridae</taxon>
        <taxon>Pentapetalae</taxon>
        <taxon>rosids</taxon>
        <taxon>malvids</taxon>
        <taxon>Malvales</taxon>
        <taxon>Dipterocarpaceae</taxon>
        <taxon>Rubroshorea</taxon>
    </lineage>
</organism>
<protein>
    <recommendedName>
        <fullName evidence="4">Transposase</fullName>
    </recommendedName>
</protein>
<reference evidence="2 3" key="1">
    <citation type="journal article" date="2021" name="Commun. Biol.">
        <title>The genome of Shorea leprosula (Dipterocarpaceae) highlights the ecological relevance of drought in aseasonal tropical rainforests.</title>
        <authorList>
            <person name="Ng K.K.S."/>
            <person name="Kobayashi M.J."/>
            <person name="Fawcett J.A."/>
            <person name="Hatakeyama M."/>
            <person name="Paape T."/>
            <person name="Ng C.H."/>
            <person name="Ang C.C."/>
            <person name="Tnah L.H."/>
            <person name="Lee C.T."/>
            <person name="Nishiyama T."/>
            <person name="Sese J."/>
            <person name="O'Brien M.J."/>
            <person name="Copetti D."/>
            <person name="Mohd Noor M.I."/>
            <person name="Ong R.C."/>
            <person name="Putra M."/>
            <person name="Sireger I.Z."/>
            <person name="Indrioko S."/>
            <person name="Kosugi Y."/>
            <person name="Izuno A."/>
            <person name="Isagi Y."/>
            <person name="Lee S.L."/>
            <person name="Shimizu K.K."/>
        </authorList>
    </citation>
    <scope>NUCLEOTIDE SEQUENCE [LARGE SCALE GENOMIC DNA]</scope>
    <source>
        <strain evidence="2">214</strain>
    </source>
</reference>
<evidence type="ECO:0008006" key="4">
    <source>
        <dbReference type="Google" id="ProtNLM"/>
    </source>
</evidence>
<evidence type="ECO:0000256" key="1">
    <source>
        <dbReference type="SAM" id="MobiDB-lite"/>
    </source>
</evidence>
<sequence length="167" mass="19551">MNQHFAPDHENEGPSSSTGKKGRSRNFKGIRPPENRESKKWVKLIDDKLQFADPNIPRAITSLWKSRFDGPYFTYERVPQSKIVEIYNCFKTLYQDEKLKWDKNSAYVPCWIPAHIWPQLLTYWDSDEYKRLSARGAKNRSSGERVTHTTGSVSFGIHEMRMVIKLN</sequence>
<comment type="caution">
    <text evidence="2">The sequence shown here is derived from an EMBL/GenBank/DDBJ whole genome shotgun (WGS) entry which is preliminary data.</text>
</comment>
<dbReference type="InterPro" id="IPR004252">
    <property type="entry name" value="Probable_transposase_24"/>
</dbReference>
<evidence type="ECO:0000313" key="3">
    <source>
        <dbReference type="Proteomes" id="UP001054252"/>
    </source>
</evidence>
<feature type="compositionally biased region" description="Basic and acidic residues" evidence="1">
    <location>
        <begin position="1"/>
        <end position="12"/>
    </location>
</feature>
<dbReference type="Proteomes" id="UP001054252">
    <property type="component" value="Unassembled WGS sequence"/>
</dbReference>
<dbReference type="Pfam" id="PF03004">
    <property type="entry name" value="Transposase_24"/>
    <property type="match status" value="1"/>
</dbReference>
<keyword evidence="3" id="KW-1185">Reference proteome</keyword>
<accession>A0AAV5IBS7</accession>